<dbReference type="CDD" id="cd18089">
    <property type="entry name" value="SPOUT_Trm10-like"/>
    <property type="match status" value="1"/>
</dbReference>
<feature type="compositionally biased region" description="Acidic residues" evidence="9">
    <location>
        <begin position="342"/>
        <end position="364"/>
    </location>
</feature>
<feature type="compositionally biased region" description="Low complexity" evidence="9">
    <location>
        <begin position="326"/>
        <end position="341"/>
    </location>
</feature>
<keyword evidence="4 11" id="KW-0808">Transferase</keyword>
<evidence type="ECO:0000256" key="1">
    <source>
        <dbReference type="ARBA" id="ARBA00012797"/>
    </source>
</evidence>
<feature type="compositionally biased region" description="Basic residues" evidence="9">
    <location>
        <begin position="56"/>
        <end position="69"/>
    </location>
</feature>
<gene>
    <name evidence="11" type="primary">TRM10</name>
    <name evidence="11" type="ORF">GLX27_003719</name>
</gene>
<name>A0ABY8ETV7_MALFU</name>
<evidence type="ECO:0000256" key="9">
    <source>
        <dbReference type="SAM" id="MobiDB-lite"/>
    </source>
</evidence>
<organism evidence="11 12">
    <name type="scientific">Malassezia furfur</name>
    <name type="common">Pityriasis versicolor infection agent</name>
    <name type="synonym">Pityrosporum furfur</name>
    <dbReference type="NCBI Taxonomy" id="55194"/>
    <lineage>
        <taxon>Eukaryota</taxon>
        <taxon>Fungi</taxon>
        <taxon>Dikarya</taxon>
        <taxon>Basidiomycota</taxon>
        <taxon>Ustilaginomycotina</taxon>
        <taxon>Malasseziomycetes</taxon>
        <taxon>Malasseziales</taxon>
        <taxon>Malasseziaceae</taxon>
        <taxon>Malassezia</taxon>
    </lineage>
</organism>
<keyword evidence="12" id="KW-1185">Reference proteome</keyword>
<evidence type="ECO:0000259" key="10">
    <source>
        <dbReference type="PROSITE" id="PS51675"/>
    </source>
</evidence>
<dbReference type="GO" id="GO:0032259">
    <property type="term" value="P:methylation"/>
    <property type="evidence" value="ECO:0007669"/>
    <property type="project" value="UniProtKB-KW"/>
</dbReference>
<evidence type="ECO:0000256" key="2">
    <source>
        <dbReference type="ARBA" id="ARBA00020451"/>
    </source>
</evidence>
<protein>
    <recommendedName>
        <fullName evidence="2">tRNA (guanine(9)-N1)-methyltransferase</fullName>
        <ecNumber evidence="1">2.1.1.221</ecNumber>
    </recommendedName>
    <alternativeName>
        <fullName evidence="7">tRNA methyltransferase 10</fullName>
    </alternativeName>
    <alternativeName>
        <fullName evidence="6">tRNA(m1G9)-methyltransferase</fullName>
    </alternativeName>
</protein>
<dbReference type="EC" id="2.1.1.221" evidence="1"/>
<evidence type="ECO:0000256" key="7">
    <source>
        <dbReference type="ARBA" id="ARBA00032166"/>
    </source>
</evidence>
<evidence type="ECO:0000313" key="12">
    <source>
        <dbReference type="Proteomes" id="UP000818624"/>
    </source>
</evidence>
<feature type="compositionally biased region" description="Basic and acidic residues" evidence="9">
    <location>
        <begin position="45"/>
        <end position="55"/>
    </location>
</feature>
<dbReference type="GO" id="GO:0052905">
    <property type="term" value="F:tRNA (guanosine(9)-N1)-methyltransferase activity"/>
    <property type="evidence" value="ECO:0007669"/>
    <property type="project" value="UniProtKB-EC"/>
</dbReference>
<dbReference type="InterPro" id="IPR028564">
    <property type="entry name" value="MT_TRM10-typ"/>
</dbReference>
<evidence type="ECO:0000256" key="4">
    <source>
        <dbReference type="ARBA" id="ARBA00022679"/>
    </source>
</evidence>
<dbReference type="Gene3D" id="3.40.1280.30">
    <property type="match status" value="1"/>
</dbReference>
<evidence type="ECO:0000256" key="6">
    <source>
        <dbReference type="ARBA" id="ARBA00031792"/>
    </source>
</evidence>
<dbReference type="Proteomes" id="UP000818624">
    <property type="component" value="Chromosome 4"/>
</dbReference>
<feature type="compositionally biased region" description="Low complexity" evidence="9">
    <location>
        <begin position="378"/>
        <end position="390"/>
    </location>
</feature>
<evidence type="ECO:0000256" key="3">
    <source>
        <dbReference type="ARBA" id="ARBA00022603"/>
    </source>
</evidence>
<reference evidence="11 12" key="1">
    <citation type="journal article" date="2020" name="Elife">
        <title>Loss of centromere function drives karyotype evolution in closely related Malassezia species.</title>
        <authorList>
            <person name="Sankaranarayanan S.R."/>
            <person name="Ianiri G."/>
            <person name="Coelho M.A."/>
            <person name="Reza M.H."/>
            <person name="Thimmappa B.C."/>
            <person name="Ganguly P."/>
            <person name="Vadnala R.N."/>
            <person name="Sun S."/>
            <person name="Siddharthan R."/>
            <person name="Tellgren-Roth C."/>
            <person name="Dawson T.L."/>
            <person name="Heitman J."/>
            <person name="Sanyal K."/>
        </authorList>
    </citation>
    <scope>NUCLEOTIDE SEQUENCE [LARGE SCALE GENOMIC DNA]</scope>
    <source>
        <strain evidence="11">CBS14141</strain>
    </source>
</reference>
<keyword evidence="5" id="KW-0949">S-adenosyl-L-methionine</keyword>
<feature type="region of interest" description="Disordered" evidence="9">
    <location>
        <begin position="1"/>
        <end position="93"/>
    </location>
</feature>
<dbReference type="PANTHER" id="PTHR13563">
    <property type="entry name" value="TRNA (GUANINE-9-) METHYLTRANSFERASE"/>
    <property type="match status" value="1"/>
</dbReference>
<evidence type="ECO:0000256" key="5">
    <source>
        <dbReference type="ARBA" id="ARBA00022691"/>
    </source>
</evidence>
<feature type="compositionally biased region" description="Basic and acidic residues" evidence="9">
    <location>
        <begin position="70"/>
        <end position="83"/>
    </location>
</feature>
<keyword evidence="3 11" id="KW-0489">Methyltransferase</keyword>
<accession>A0ABY8ETV7</accession>
<evidence type="ECO:0000256" key="8">
    <source>
        <dbReference type="ARBA" id="ARBA00048434"/>
    </source>
</evidence>
<dbReference type="InterPro" id="IPR007356">
    <property type="entry name" value="tRNA_m1G_MeTrfase_euk"/>
</dbReference>
<dbReference type="EMBL" id="CP046237">
    <property type="protein sequence ID" value="WFD49042.1"/>
    <property type="molecule type" value="Genomic_DNA"/>
</dbReference>
<sequence>MGDDDAAPAPPAQRRTAPPVVITDPRTGQQVEMTKSAAKKLLKRAAREEKKEATKHERRAKERQRRKERRAQLREQRARDPDAPKPAPRPRAVPFRARVVVDLGFDDLMTADEATSLAAQLGYLYGVNRTSARPFEQLVFAGAGATSGTSLGFTPPHGGAHAFPPAGTAASSLFADRVGQHMEHKNGGSWRRWARVHLAEFGGLEALLRPDADADADAPQPPGPVVYLTADTDRTIDALEEGTTYIIGGIVDRNRYKHLCAKKAEALGIPTARLPIDIEHVGQHMNARKVLTVNQVFAILVGWTETRDWKAALQRGLPSRKLHTPGGADAGDAAEGRAGTADDADGAEDGAGADDAADASDDASDASSAQHALDDAADAVPAAASPSPAV</sequence>
<dbReference type="InterPro" id="IPR038459">
    <property type="entry name" value="MT_TRM10-typ_sf"/>
</dbReference>
<dbReference type="PROSITE" id="PS51675">
    <property type="entry name" value="SAM_MT_TRM10"/>
    <property type="match status" value="1"/>
</dbReference>
<feature type="domain" description="SAM-dependent MTase TRM10-type" evidence="10">
    <location>
        <begin position="85"/>
        <end position="324"/>
    </location>
</feature>
<evidence type="ECO:0000313" key="11">
    <source>
        <dbReference type="EMBL" id="WFD49042.1"/>
    </source>
</evidence>
<feature type="region of interest" description="Disordered" evidence="9">
    <location>
        <begin position="319"/>
        <end position="390"/>
    </location>
</feature>
<proteinExistence type="predicted"/>
<comment type="catalytic activity">
    <reaction evidence="8">
        <text>guanosine(9) in tRNA + S-adenosyl-L-methionine = N(1)-methylguanosine(9) in tRNA + S-adenosyl-L-homocysteine + H(+)</text>
        <dbReference type="Rhea" id="RHEA:43156"/>
        <dbReference type="Rhea" id="RHEA-COMP:10367"/>
        <dbReference type="Rhea" id="RHEA-COMP:10368"/>
        <dbReference type="ChEBI" id="CHEBI:15378"/>
        <dbReference type="ChEBI" id="CHEBI:57856"/>
        <dbReference type="ChEBI" id="CHEBI:59789"/>
        <dbReference type="ChEBI" id="CHEBI:73542"/>
        <dbReference type="ChEBI" id="CHEBI:74269"/>
        <dbReference type="EC" id="2.1.1.221"/>
    </reaction>
</comment>
<dbReference type="PANTHER" id="PTHR13563:SF13">
    <property type="entry name" value="TRNA METHYLTRANSFERASE 10 HOMOLOG A"/>
    <property type="match status" value="1"/>
</dbReference>